<keyword evidence="1" id="KW-0732">Signal</keyword>
<evidence type="ECO:0000256" key="1">
    <source>
        <dbReference type="SAM" id="SignalP"/>
    </source>
</evidence>
<evidence type="ECO:0000313" key="3">
    <source>
        <dbReference type="Proteomes" id="UP000541426"/>
    </source>
</evidence>
<dbReference type="EMBL" id="JACIEJ010000017">
    <property type="protein sequence ID" value="MBB3988225.1"/>
    <property type="molecule type" value="Genomic_DNA"/>
</dbReference>
<feature type="chain" id="PRO_5030517624" description="Lysozyme inhibitor LprI N-terminal domain-containing protein" evidence="1">
    <location>
        <begin position="19"/>
        <end position="200"/>
    </location>
</feature>
<gene>
    <name evidence="2" type="ORF">GGQ68_004581</name>
</gene>
<dbReference type="AlphaFoldDB" id="A0A7W6DS60"/>
<sequence length="200" mass="21551">MKLLAVLLAIGTPVMAQEAEGFDPLPTFKACMDEEAARYERALRGLTGMREAQEFEIGDTRGVGYCGSVGFVLCDRKGALKAVQACQLEFAEQQDALAEKVRASLPEPEAVADKGGPFEQALYPRVYALAQGSSAGPDCAGDLPQRGTWCTAWEANNRLSNAFLTWQLARYLGAAETAVDAGWADVPPPQRPLARDRGDQ</sequence>
<comment type="caution">
    <text evidence="2">The sequence shown here is derived from an EMBL/GenBank/DDBJ whole genome shotgun (WGS) entry which is preliminary data.</text>
</comment>
<proteinExistence type="predicted"/>
<dbReference type="Proteomes" id="UP000541426">
    <property type="component" value="Unassembled WGS sequence"/>
</dbReference>
<feature type="signal peptide" evidence="1">
    <location>
        <begin position="1"/>
        <end position="18"/>
    </location>
</feature>
<keyword evidence="3" id="KW-1185">Reference proteome</keyword>
<organism evidence="2 3">
    <name type="scientific">Sagittula marina</name>
    <dbReference type="NCBI Taxonomy" id="943940"/>
    <lineage>
        <taxon>Bacteria</taxon>
        <taxon>Pseudomonadati</taxon>
        <taxon>Pseudomonadota</taxon>
        <taxon>Alphaproteobacteria</taxon>
        <taxon>Rhodobacterales</taxon>
        <taxon>Roseobacteraceae</taxon>
        <taxon>Sagittula</taxon>
    </lineage>
</organism>
<protein>
    <recommendedName>
        <fullName evidence="4">Lysozyme inhibitor LprI N-terminal domain-containing protein</fullName>
    </recommendedName>
</protein>
<dbReference type="RefSeq" id="WP_183969890.1">
    <property type="nucleotide sequence ID" value="NZ_BAABBZ010000016.1"/>
</dbReference>
<accession>A0A7W6DS60</accession>
<reference evidence="2 3" key="1">
    <citation type="submission" date="2020-08" db="EMBL/GenBank/DDBJ databases">
        <title>Genomic Encyclopedia of Type Strains, Phase IV (KMG-IV): sequencing the most valuable type-strain genomes for metagenomic binning, comparative biology and taxonomic classification.</title>
        <authorList>
            <person name="Goeker M."/>
        </authorList>
    </citation>
    <scope>NUCLEOTIDE SEQUENCE [LARGE SCALE GENOMIC DNA]</scope>
    <source>
        <strain evidence="2 3">DSM 102235</strain>
    </source>
</reference>
<evidence type="ECO:0008006" key="4">
    <source>
        <dbReference type="Google" id="ProtNLM"/>
    </source>
</evidence>
<name>A0A7W6DS60_9RHOB</name>
<evidence type="ECO:0000313" key="2">
    <source>
        <dbReference type="EMBL" id="MBB3988225.1"/>
    </source>
</evidence>